<protein>
    <submittedName>
        <fullName evidence="2">Uncharacterized protein</fullName>
    </submittedName>
</protein>
<reference evidence="2 3" key="1">
    <citation type="journal article" date="2010" name="Proc. Natl. Acad. Sci. U.S.A.">
        <title>Insights into evolution of multicellular fungi from the assembled chromosomes of the mushroom Coprinopsis cinerea (Coprinus cinereus).</title>
        <authorList>
            <person name="Stajich J.E."/>
            <person name="Wilke S.K."/>
            <person name="Ahren D."/>
            <person name="Au C.H."/>
            <person name="Birren B.W."/>
            <person name="Borodovsky M."/>
            <person name="Burns C."/>
            <person name="Canback B."/>
            <person name="Casselton L.A."/>
            <person name="Cheng C.K."/>
            <person name="Deng J."/>
            <person name="Dietrich F.S."/>
            <person name="Fargo D.C."/>
            <person name="Farman M.L."/>
            <person name="Gathman A.C."/>
            <person name="Goldberg J."/>
            <person name="Guigo R."/>
            <person name="Hoegger P.J."/>
            <person name="Hooker J.B."/>
            <person name="Huggins A."/>
            <person name="James T.Y."/>
            <person name="Kamada T."/>
            <person name="Kilaru S."/>
            <person name="Kodira C."/>
            <person name="Kues U."/>
            <person name="Kupfer D."/>
            <person name="Kwan H.S."/>
            <person name="Lomsadze A."/>
            <person name="Li W."/>
            <person name="Lilly W.W."/>
            <person name="Ma L.J."/>
            <person name="Mackey A.J."/>
            <person name="Manning G."/>
            <person name="Martin F."/>
            <person name="Muraguchi H."/>
            <person name="Natvig D.O."/>
            <person name="Palmerini H."/>
            <person name="Ramesh M.A."/>
            <person name="Rehmeyer C.J."/>
            <person name="Roe B.A."/>
            <person name="Shenoy N."/>
            <person name="Stanke M."/>
            <person name="Ter-Hovhannisyan V."/>
            <person name="Tunlid A."/>
            <person name="Velagapudi R."/>
            <person name="Vision T.J."/>
            <person name="Zeng Q."/>
            <person name="Zolan M.E."/>
            <person name="Pukkila P.J."/>
        </authorList>
    </citation>
    <scope>NUCLEOTIDE SEQUENCE [LARGE SCALE GENOMIC DNA]</scope>
    <source>
        <strain evidence="3">Okayama-7 / 130 / ATCC MYA-4618 / FGSC 9003</strain>
    </source>
</reference>
<proteinExistence type="predicted"/>
<sequence>MAPIKLFSLFKGSSAHLPPGHATHDSSPTSEKGYIPPDEFGAQNGGGGSTPPPQNGTLSKKELKQREKAAKKAEKEKKRQERIARERELDRMEEMWERGYYQPPVTPPPLGDRSRSGEGADGFPAEGTYGGEGAYVPPGMGGGGVQIGFIPFKKGRERNLDLVEAIKILDKYKDELGSDALVWHAKIEE</sequence>
<dbReference type="InParanoid" id="D6RME2"/>
<evidence type="ECO:0000256" key="1">
    <source>
        <dbReference type="SAM" id="MobiDB-lite"/>
    </source>
</evidence>
<dbReference type="KEGG" id="cci:CC1G_14487"/>
<dbReference type="VEuPathDB" id="FungiDB:CC1G_14487"/>
<accession>D6RME2</accession>
<dbReference type="EMBL" id="AACS02000004">
    <property type="protein sequence ID" value="EFI27995.1"/>
    <property type="molecule type" value="Genomic_DNA"/>
</dbReference>
<organism evidence="2 3">
    <name type="scientific">Coprinopsis cinerea (strain Okayama-7 / 130 / ATCC MYA-4618 / FGSC 9003)</name>
    <name type="common">Inky cap fungus</name>
    <name type="synonym">Hormographiella aspergillata</name>
    <dbReference type="NCBI Taxonomy" id="240176"/>
    <lineage>
        <taxon>Eukaryota</taxon>
        <taxon>Fungi</taxon>
        <taxon>Dikarya</taxon>
        <taxon>Basidiomycota</taxon>
        <taxon>Agaricomycotina</taxon>
        <taxon>Agaricomycetes</taxon>
        <taxon>Agaricomycetidae</taxon>
        <taxon>Agaricales</taxon>
        <taxon>Agaricineae</taxon>
        <taxon>Psathyrellaceae</taxon>
        <taxon>Coprinopsis</taxon>
    </lineage>
</organism>
<feature type="region of interest" description="Disordered" evidence="1">
    <location>
        <begin position="10"/>
        <end position="135"/>
    </location>
</feature>
<feature type="compositionally biased region" description="Basic and acidic residues" evidence="1">
    <location>
        <begin position="59"/>
        <end position="97"/>
    </location>
</feature>
<comment type="caution">
    <text evidence="2">The sequence shown here is derived from an EMBL/GenBank/DDBJ whole genome shotgun (WGS) entry which is preliminary data.</text>
</comment>
<keyword evidence="3" id="KW-1185">Reference proteome</keyword>
<gene>
    <name evidence="2" type="ORF">CC1G_14487</name>
</gene>
<dbReference type="RefSeq" id="XP_002911489.1">
    <property type="nucleotide sequence ID" value="XM_002911443.1"/>
</dbReference>
<dbReference type="AlphaFoldDB" id="D6RME2"/>
<dbReference type="GeneID" id="9378859"/>
<dbReference type="Proteomes" id="UP000001861">
    <property type="component" value="Unassembled WGS sequence"/>
</dbReference>
<dbReference type="HOGENOM" id="CLU_1434378_0_0_1"/>
<evidence type="ECO:0000313" key="3">
    <source>
        <dbReference type="Proteomes" id="UP000001861"/>
    </source>
</evidence>
<name>D6RME2_COPC7</name>
<evidence type="ECO:0000313" key="2">
    <source>
        <dbReference type="EMBL" id="EFI27995.1"/>
    </source>
</evidence>